<dbReference type="Gene3D" id="3.40.50.720">
    <property type="entry name" value="NAD(P)-binding Rossmann-like Domain"/>
    <property type="match status" value="1"/>
</dbReference>
<dbReference type="Proteomes" id="UP000279911">
    <property type="component" value="Unassembled WGS sequence"/>
</dbReference>
<sequence length="626" mass="70011">MGRMDPSMRLKVKRDTFYVPEPNRGVYLRNNSVSFRLEGSGLDLWVEKLLPMFNGEYSLGKITEGLQDPHRNRVFEIAEVLFQNGFVRDVSEDHPHQLTEQVLKKFASQIEFADNLAGSGAYRFQCFRESNVLAVGSGPFLNSLVSSLLESGLARVNVAITADGTTNRNRLRELVNHARKTDPEVELLELEVNEQDWSEVIRPFDSVLCVSQDLAELRQLHSVCIEEQKTFIPAILLEQVGIAGPLVETDSEVTWETAWRRLHSTVFEKETQVPGASATTAALLANVIAFEFFKDEAGLTQADQKNRIFLLDVETLDGSWHSVLAHPNGEPELEWLEDLESRLEPDIRGTEPEKLLTFFSLVTSKETGILHMWEEGDLKQLPLAQCRVQAVDPQTEGPAGLLAEQVCCSFTHDEARREAALTGIEMYAASLAGLEQYDEFIGVGAGVSYGEAVSRGLQKCLDEELKSQRHEDFISLVGLDSVGDETCRFYLNALTTIQGTPRLGLGRDLSGFPVFWVGTQDGWYGAVDLNETRALRKALQHALFKNQNQLDAPNACVLAESAIQFNERNQQKLNIPETAQENLQEAFKVLKSNGKQVFVCELSVEPFLKQELEGVFGVLLREEGVY</sequence>
<dbReference type="OrthoDB" id="2369163at2"/>
<evidence type="ECO:0000313" key="2">
    <source>
        <dbReference type="Proteomes" id="UP000279911"/>
    </source>
</evidence>
<reference evidence="2" key="1">
    <citation type="submission" date="2018-12" db="EMBL/GenBank/DDBJ databases">
        <title>Bacillus chawlae sp. nov., Bacillus glennii sp. nov., and Bacillus saganii sp. nov. Isolated from the Vehicle Assembly Building at Kennedy Space Center where the Viking Spacecraft were Assembled.</title>
        <authorList>
            <person name="Seuylemezian A."/>
            <person name="Vaishampayan P."/>
        </authorList>
    </citation>
    <scope>NUCLEOTIDE SEQUENCE [LARGE SCALE GENOMIC DNA]</scope>
    <source>
        <strain evidence="2">DSM 13966</strain>
    </source>
</reference>
<dbReference type="AlphaFoldDB" id="A0A427TX14"/>
<comment type="caution">
    <text evidence="1">The sequence shown here is derived from an EMBL/GenBank/DDBJ whole genome shotgun (WGS) entry which is preliminary data.</text>
</comment>
<gene>
    <name evidence="1" type="ORF">EJA10_03725</name>
</gene>
<dbReference type="EMBL" id="RSFW01000006">
    <property type="protein sequence ID" value="RSD28695.1"/>
    <property type="molecule type" value="Genomic_DNA"/>
</dbReference>
<accession>A0A427TX14</accession>
<dbReference type="NCBIfam" id="TIGR03693">
    <property type="entry name" value="ocin_ThiF_like"/>
    <property type="match status" value="1"/>
</dbReference>
<dbReference type="RefSeq" id="WP_125478657.1">
    <property type="nucleotide sequence ID" value="NZ_RSFW01000006.1"/>
</dbReference>
<name>A0A427TX14_9BACI</name>
<proteinExistence type="predicted"/>
<evidence type="ECO:0000313" key="1">
    <source>
        <dbReference type="EMBL" id="RSD28695.1"/>
    </source>
</evidence>
<protein>
    <submittedName>
        <fullName evidence="1">Putative thiazole-containing bacteriocin maturation protein</fullName>
    </submittedName>
</protein>
<organism evidence="1 2">
    <name type="scientific">Mesobacillus subterraneus</name>
    <dbReference type="NCBI Taxonomy" id="285983"/>
    <lineage>
        <taxon>Bacteria</taxon>
        <taxon>Bacillati</taxon>
        <taxon>Bacillota</taxon>
        <taxon>Bacilli</taxon>
        <taxon>Bacillales</taxon>
        <taxon>Bacillaceae</taxon>
        <taxon>Mesobacillus</taxon>
    </lineage>
</organism>
<dbReference type="InterPro" id="IPR022368">
    <property type="entry name" value="Thiazole_bacteriocin_mat_put"/>
</dbReference>